<keyword evidence="1" id="KW-0732">Signal</keyword>
<dbReference type="InterPro" id="IPR012334">
    <property type="entry name" value="Pectin_lyas_fold"/>
</dbReference>
<dbReference type="AlphaFoldDB" id="A0A4R7FD79"/>
<feature type="signal peptide" evidence="1">
    <location>
        <begin position="1"/>
        <end position="28"/>
    </location>
</feature>
<dbReference type="PROSITE" id="PS51257">
    <property type="entry name" value="PROKAR_LIPOPROTEIN"/>
    <property type="match status" value="1"/>
</dbReference>
<dbReference type="EMBL" id="SOAM01000004">
    <property type="protein sequence ID" value="TDS74899.1"/>
    <property type="molecule type" value="Genomic_DNA"/>
</dbReference>
<name>A0A4R7FD79_9MICO</name>
<protein>
    <recommendedName>
        <fullName evidence="4">Parallel beta helix pectate lyase-like protein</fullName>
    </recommendedName>
</protein>
<evidence type="ECO:0000256" key="1">
    <source>
        <dbReference type="SAM" id="SignalP"/>
    </source>
</evidence>
<comment type="caution">
    <text evidence="2">The sequence shown here is derived from an EMBL/GenBank/DDBJ whole genome shotgun (WGS) entry which is preliminary data.</text>
</comment>
<accession>A0A4R7FD79</accession>
<sequence length="356" mass="37178">MVRRRSSVVRNGLCVLVVLVLSGCTSPAAQPSSPLATVPLPTPVPGQCATGTVGRTVPADDGFRRAVANAGRRVVRLPARTIAFDDFTPANGTLDGGVVLASARGIVGAGVGRTVFEVAPGTSTRAGDIPTGFPNTNQLSVLKVDGDRTVLRGFAVQGTDQGHLYNGLRVDHGSGLRASQIRVAAIPGDAASPPGETFGINDYRTAGSQWSDVVVDGAGVGASGFGVNNSTDITICSTLSKQNRYGMGFAFWQSSGVRCIDCRAIGNGRAGFNFERVTGSNELVRPVAIGNAYGVRISNDLGTGTFRIVDPPLTDGHFVVTLPYRYNGRPNLQKASGITLIVGGKPRPDLLRIERY</sequence>
<reference evidence="2 3" key="1">
    <citation type="submission" date="2019-03" db="EMBL/GenBank/DDBJ databases">
        <title>Genomic Encyclopedia of Archaeal and Bacterial Type Strains, Phase II (KMG-II): from individual species to whole genera.</title>
        <authorList>
            <person name="Goeker M."/>
        </authorList>
    </citation>
    <scope>NUCLEOTIDE SEQUENCE [LARGE SCALE GENOMIC DNA]</scope>
    <source>
        <strain evidence="2 3">DSM 24782</strain>
    </source>
</reference>
<dbReference type="Proteomes" id="UP000295344">
    <property type="component" value="Unassembled WGS sequence"/>
</dbReference>
<evidence type="ECO:0008006" key="4">
    <source>
        <dbReference type="Google" id="ProtNLM"/>
    </source>
</evidence>
<evidence type="ECO:0000313" key="3">
    <source>
        <dbReference type="Proteomes" id="UP000295344"/>
    </source>
</evidence>
<dbReference type="Gene3D" id="2.160.20.10">
    <property type="entry name" value="Single-stranded right-handed beta-helix, Pectin lyase-like"/>
    <property type="match status" value="1"/>
</dbReference>
<proteinExistence type="predicted"/>
<dbReference type="SUPFAM" id="SSF51126">
    <property type="entry name" value="Pectin lyase-like"/>
    <property type="match status" value="1"/>
</dbReference>
<organism evidence="2 3">
    <name type="scientific">Amnibacterium kyonggiense</name>
    <dbReference type="NCBI Taxonomy" id="595671"/>
    <lineage>
        <taxon>Bacteria</taxon>
        <taxon>Bacillati</taxon>
        <taxon>Actinomycetota</taxon>
        <taxon>Actinomycetes</taxon>
        <taxon>Micrococcales</taxon>
        <taxon>Microbacteriaceae</taxon>
        <taxon>Amnibacterium</taxon>
    </lineage>
</organism>
<feature type="chain" id="PRO_5020338503" description="Parallel beta helix pectate lyase-like protein" evidence="1">
    <location>
        <begin position="29"/>
        <end position="356"/>
    </location>
</feature>
<dbReference type="InterPro" id="IPR011050">
    <property type="entry name" value="Pectin_lyase_fold/virulence"/>
</dbReference>
<gene>
    <name evidence="2" type="ORF">CLV52_3421</name>
</gene>
<keyword evidence="3" id="KW-1185">Reference proteome</keyword>
<evidence type="ECO:0000313" key="2">
    <source>
        <dbReference type="EMBL" id="TDS74899.1"/>
    </source>
</evidence>